<dbReference type="GO" id="GO:0005875">
    <property type="term" value="C:microtubule associated complex"/>
    <property type="evidence" value="ECO:0007669"/>
    <property type="project" value="TreeGrafter"/>
</dbReference>
<protein>
    <submittedName>
        <fullName evidence="11">Kinesin-like protein KIF6</fullName>
    </submittedName>
</protein>
<proteinExistence type="inferred from homology"/>
<evidence type="ECO:0000313" key="11">
    <source>
        <dbReference type="EMBL" id="JAG15946.1"/>
    </source>
</evidence>
<feature type="compositionally biased region" description="Polar residues" evidence="9">
    <location>
        <begin position="356"/>
        <end position="368"/>
    </location>
</feature>
<dbReference type="PRINTS" id="PR00380">
    <property type="entry name" value="KINESINHEAVY"/>
</dbReference>
<evidence type="ECO:0000259" key="10">
    <source>
        <dbReference type="PROSITE" id="PS50067"/>
    </source>
</evidence>
<evidence type="ECO:0000256" key="2">
    <source>
        <dbReference type="ARBA" id="ARBA00022490"/>
    </source>
</evidence>
<comment type="similarity">
    <text evidence="7">Belongs to the TRAFAC class myosin-kinesin ATPase superfamily. Kinesin family.</text>
</comment>
<feature type="binding site" evidence="7">
    <location>
        <begin position="38"/>
        <end position="45"/>
    </location>
    <ligand>
        <name>ATP</name>
        <dbReference type="ChEBI" id="CHEBI:30616"/>
    </ligand>
</feature>
<evidence type="ECO:0000256" key="7">
    <source>
        <dbReference type="PROSITE-ProRule" id="PRU00283"/>
    </source>
</evidence>
<dbReference type="PANTHER" id="PTHR47969:SF15">
    <property type="entry name" value="CHROMOSOME-ASSOCIATED KINESIN KIF4A-RELATED"/>
    <property type="match status" value="1"/>
</dbReference>
<keyword evidence="6" id="KW-0206">Cytoskeleton</keyword>
<comment type="subcellular location">
    <subcellularLocation>
        <location evidence="1">Cytoplasm</location>
        <location evidence="1">Cytoskeleton</location>
    </subcellularLocation>
</comment>
<evidence type="ECO:0000256" key="4">
    <source>
        <dbReference type="ARBA" id="ARBA00022840"/>
    </source>
</evidence>
<reference evidence="11" key="2">
    <citation type="submission" date="2014-07" db="EMBL/GenBank/DDBJ databases">
        <authorList>
            <person name="Hull J."/>
        </authorList>
    </citation>
    <scope>NUCLEOTIDE SEQUENCE</scope>
</reference>
<dbReference type="Gene3D" id="3.40.850.10">
    <property type="entry name" value="Kinesin motor domain"/>
    <property type="match status" value="1"/>
</dbReference>
<dbReference type="EMBL" id="GBHO01027658">
    <property type="protein sequence ID" value="JAG15946.1"/>
    <property type="molecule type" value="Transcribed_RNA"/>
</dbReference>
<evidence type="ECO:0000256" key="8">
    <source>
        <dbReference type="SAM" id="Coils"/>
    </source>
</evidence>
<feature type="compositionally biased region" description="Polar residues" evidence="9">
    <location>
        <begin position="331"/>
        <end position="347"/>
    </location>
</feature>
<keyword evidence="2" id="KW-0963">Cytoplasm</keyword>
<dbReference type="InterPro" id="IPR036961">
    <property type="entry name" value="Kinesin_motor_dom_sf"/>
</dbReference>
<dbReference type="InterPro" id="IPR001752">
    <property type="entry name" value="Kinesin_motor_dom"/>
</dbReference>
<dbReference type="GO" id="GO:0005524">
    <property type="term" value="F:ATP binding"/>
    <property type="evidence" value="ECO:0007669"/>
    <property type="project" value="UniProtKB-UniRule"/>
</dbReference>
<feature type="coiled-coil region" evidence="8">
    <location>
        <begin position="470"/>
        <end position="507"/>
    </location>
</feature>
<dbReference type="PROSITE" id="PS50067">
    <property type="entry name" value="KINESIN_MOTOR_2"/>
    <property type="match status" value="1"/>
</dbReference>
<feature type="domain" description="Kinesin motor" evidence="10">
    <location>
        <begin position="1"/>
        <end position="287"/>
    </location>
</feature>
<dbReference type="SMART" id="SM00129">
    <property type="entry name" value="KISc"/>
    <property type="match status" value="1"/>
</dbReference>
<dbReference type="SUPFAM" id="SSF52540">
    <property type="entry name" value="P-loop containing nucleoside triphosphate hydrolases"/>
    <property type="match status" value="1"/>
</dbReference>
<feature type="non-terminal residue" evidence="11">
    <location>
        <position position="1"/>
    </location>
</feature>
<dbReference type="GO" id="GO:0007018">
    <property type="term" value="P:microtubule-based movement"/>
    <property type="evidence" value="ECO:0007669"/>
    <property type="project" value="InterPro"/>
</dbReference>
<keyword evidence="5 8" id="KW-0175">Coiled coil</keyword>
<dbReference type="InterPro" id="IPR027417">
    <property type="entry name" value="P-loop_NTPase"/>
</dbReference>
<dbReference type="GO" id="GO:0051231">
    <property type="term" value="P:spindle elongation"/>
    <property type="evidence" value="ECO:0007669"/>
    <property type="project" value="TreeGrafter"/>
</dbReference>
<evidence type="ECO:0000256" key="3">
    <source>
        <dbReference type="ARBA" id="ARBA00022741"/>
    </source>
</evidence>
<dbReference type="PANTHER" id="PTHR47969">
    <property type="entry name" value="CHROMOSOME-ASSOCIATED KINESIN KIF4A-RELATED"/>
    <property type="match status" value="1"/>
</dbReference>
<keyword evidence="3 7" id="KW-0547">Nucleotide-binding</keyword>
<evidence type="ECO:0000256" key="1">
    <source>
        <dbReference type="ARBA" id="ARBA00004245"/>
    </source>
</evidence>
<dbReference type="InterPro" id="IPR027640">
    <property type="entry name" value="Kinesin-like_fam"/>
</dbReference>
<reference evidence="11" key="1">
    <citation type="journal article" date="2014" name="PLoS ONE">
        <title>Transcriptome-Based Identification of ABC Transporters in the Western Tarnished Plant Bug Lygus hesperus.</title>
        <authorList>
            <person name="Hull J.J."/>
            <person name="Chaney K."/>
            <person name="Geib S.M."/>
            <person name="Fabrick J.A."/>
            <person name="Brent C.S."/>
            <person name="Walsh D."/>
            <person name="Lavine L.C."/>
        </authorList>
    </citation>
    <scope>NUCLEOTIDE SEQUENCE</scope>
</reference>
<dbReference type="AlphaFoldDB" id="A0A0A9X8I2"/>
<evidence type="ECO:0000256" key="6">
    <source>
        <dbReference type="ARBA" id="ARBA00023212"/>
    </source>
</evidence>
<keyword evidence="4 7" id="KW-0067">ATP-binding</keyword>
<evidence type="ECO:0000256" key="5">
    <source>
        <dbReference type="ARBA" id="ARBA00023054"/>
    </source>
</evidence>
<dbReference type="Pfam" id="PF00225">
    <property type="entry name" value="Kinesin"/>
    <property type="match status" value="1"/>
</dbReference>
<dbReference type="GO" id="GO:0008017">
    <property type="term" value="F:microtubule binding"/>
    <property type="evidence" value="ECO:0007669"/>
    <property type="project" value="InterPro"/>
</dbReference>
<name>A0A0A9X8I2_LYGHE</name>
<keyword evidence="7" id="KW-0505">Motor protein</keyword>
<feature type="region of interest" description="Disordered" evidence="9">
    <location>
        <begin position="317"/>
        <end position="381"/>
    </location>
</feature>
<accession>A0A0A9X8I2</accession>
<sequence length="561" mass="64044">FQKVFRESAQQAEVFDVVGRPVVQAVFSGYNGAILAYGQTGTGKTHSISGGTTSSTRGMIPRAFQQIFDLIAMDQANNSPREFAVAMSTLEIYNEQCMELLSKDTAGPEEIRVELREDAAGNVRLRNLKEYPVRNMQEVEKYLFQSMTSRVTADTPMNQHSSRSHCIFTLYLRQRVQGERKQVKSKLHMIDLSGSERVWKNRISGHLLYEAKHINLSLHYLEQVIIALNDPKRSHVPYRNSSITNFLRDSLGGNSKTAMVFTISLEPNNFYGEDQMKLRVTTSEESVPYKPNAPLWIKSSSESRIAQSTTLNVETGLLEAEEGKEPEIETAPNSPISKHNVQTARQRSTSRESAKSHNSGSIVPSECSSLEESDDVTKHTKKHNSSCISLSYLDEMYSLLANQDPQKSEDLNINKLLAIIGLDLPFSDRNSGRQFTEEDQQEFKRYIVLPQNREVLKVYVRLSVIFQRHIQDEKTLLEKARSRYIALKETEAKLDVEDEENSQAVQNLKDIKCKQETKYQQYFKLITKSKKNDFTISKFSLKRGCFSLKFFKIGDKNTKWR</sequence>
<dbReference type="GO" id="GO:0003777">
    <property type="term" value="F:microtubule motor activity"/>
    <property type="evidence" value="ECO:0007669"/>
    <property type="project" value="InterPro"/>
</dbReference>
<organism evidence="11">
    <name type="scientific">Lygus hesperus</name>
    <name type="common">Western plant bug</name>
    <dbReference type="NCBI Taxonomy" id="30085"/>
    <lineage>
        <taxon>Eukaryota</taxon>
        <taxon>Metazoa</taxon>
        <taxon>Ecdysozoa</taxon>
        <taxon>Arthropoda</taxon>
        <taxon>Hexapoda</taxon>
        <taxon>Insecta</taxon>
        <taxon>Pterygota</taxon>
        <taxon>Neoptera</taxon>
        <taxon>Paraneoptera</taxon>
        <taxon>Hemiptera</taxon>
        <taxon>Heteroptera</taxon>
        <taxon>Panheteroptera</taxon>
        <taxon>Cimicomorpha</taxon>
        <taxon>Miridae</taxon>
        <taxon>Mirini</taxon>
        <taxon>Lygus</taxon>
    </lineage>
</organism>
<gene>
    <name evidence="11" type="primary">KIF6_0</name>
    <name evidence="11" type="ORF">CM83_7890</name>
</gene>
<evidence type="ECO:0000256" key="9">
    <source>
        <dbReference type="SAM" id="MobiDB-lite"/>
    </source>
</evidence>
<dbReference type="GO" id="GO:0007052">
    <property type="term" value="P:mitotic spindle organization"/>
    <property type="evidence" value="ECO:0007669"/>
    <property type="project" value="TreeGrafter"/>
</dbReference>